<evidence type="ECO:0000313" key="2">
    <source>
        <dbReference type="Proteomes" id="UP000694251"/>
    </source>
</evidence>
<dbReference type="Pfam" id="PF04776">
    <property type="entry name" value="protein_MS5"/>
    <property type="match status" value="1"/>
</dbReference>
<organism evidence="1 2">
    <name type="scientific">Arabidopsis suecica</name>
    <name type="common">Swedish thale-cress</name>
    <name type="synonym">Cardaminopsis suecica</name>
    <dbReference type="NCBI Taxonomy" id="45249"/>
    <lineage>
        <taxon>Eukaryota</taxon>
        <taxon>Viridiplantae</taxon>
        <taxon>Streptophyta</taxon>
        <taxon>Embryophyta</taxon>
        <taxon>Tracheophyta</taxon>
        <taxon>Spermatophyta</taxon>
        <taxon>Magnoliopsida</taxon>
        <taxon>eudicotyledons</taxon>
        <taxon>Gunneridae</taxon>
        <taxon>Pentapetalae</taxon>
        <taxon>rosids</taxon>
        <taxon>malvids</taxon>
        <taxon>Brassicales</taxon>
        <taxon>Brassicaceae</taxon>
        <taxon>Camelineae</taxon>
        <taxon>Arabidopsis</taxon>
    </lineage>
</organism>
<keyword evidence="2" id="KW-1185">Reference proteome</keyword>
<sequence>MADVLRKLLDSGKLSDEKCRLILRGLRKQVDELNLSKNEAVDEWSSDEEEEIDPEYLRQVKESLGFDIDMNLRIPSYGIAPHEIGDDCEPPHNVALYGRLGVHCFNFEKGRNLRFIRIPKYNSQIHQTESYSITVEVEDLADCSPHIFQTLVTRLFPKNGEGLRVFTGICRLKPATPGKGDAYAILDEEVIDGFYRGDMPDFMSEARADDELRFYEVQEQDICENDWLRLYTEFALFSFWWFNEDGYEWSLPVEINKIVVETSETHREPCLKLKSSNAIFHINFSAKGRDYRSVVRRSTDGKTGHILLEVKSWADQPTSA</sequence>
<dbReference type="Proteomes" id="UP000694251">
    <property type="component" value="Chromosome 10"/>
</dbReference>
<evidence type="ECO:0000313" key="1">
    <source>
        <dbReference type="EMBL" id="KAG7564475.1"/>
    </source>
</evidence>
<dbReference type="NCBIfam" id="TIGR01572">
    <property type="entry name" value="A_thl_para_3677"/>
    <property type="match status" value="1"/>
</dbReference>
<accession>A0A8T1ZW47</accession>
<proteinExistence type="predicted"/>
<name>A0A8T1ZW47_ARASU</name>
<protein>
    <submittedName>
        <fullName evidence="1">Protein MS5</fullName>
    </submittedName>
</protein>
<dbReference type="InterPro" id="IPR006462">
    <property type="entry name" value="MS5"/>
</dbReference>
<gene>
    <name evidence="1" type="ORF">ISN44_As10g012410</name>
</gene>
<dbReference type="AlphaFoldDB" id="A0A8T1ZW47"/>
<dbReference type="EMBL" id="JAEFBJ010000010">
    <property type="protein sequence ID" value="KAG7564475.1"/>
    <property type="molecule type" value="Genomic_DNA"/>
</dbReference>
<dbReference type="PANTHER" id="PTHR31260:SF32">
    <property type="match status" value="1"/>
</dbReference>
<dbReference type="PANTHER" id="PTHR31260">
    <property type="entry name" value="CYSTATIN/MONELLIN SUPERFAMILY PROTEIN"/>
    <property type="match status" value="1"/>
</dbReference>
<reference evidence="1 2" key="1">
    <citation type="submission" date="2020-12" db="EMBL/GenBank/DDBJ databases">
        <title>Concerted genomic and epigenomic changes stabilize Arabidopsis allopolyploids.</title>
        <authorList>
            <person name="Chen Z."/>
        </authorList>
    </citation>
    <scope>NUCLEOTIDE SEQUENCE [LARGE SCALE GENOMIC DNA]</scope>
    <source>
        <strain evidence="1">As9502</strain>
        <tissue evidence="1">Leaf</tissue>
    </source>
</reference>
<dbReference type="OrthoDB" id="1096941at2759"/>
<comment type="caution">
    <text evidence="1">The sequence shown here is derived from an EMBL/GenBank/DDBJ whole genome shotgun (WGS) entry which is preliminary data.</text>
</comment>